<evidence type="ECO:0000256" key="4">
    <source>
        <dbReference type="ARBA" id="ARBA00022679"/>
    </source>
</evidence>
<dbReference type="OrthoDB" id="4120491at2"/>
<dbReference type="GO" id="GO:0016757">
    <property type="term" value="F:glycosyltransferase activity"/>
    <property type="evidence" value="ECO:0007669"/>
    <property type="project" value="UniProtKB-KW"/>
</dbReference>
<dbReference type="SUPFAM" id="SSF53448">
    <property type="entry name" value="Nucleotide-diphospho-sugar transferases"/>
    <property type="match status" value="1"/>
</dbReference>
<evidence type="ECO:0000259" key="5">
    <source>
        <dbReference type="Pfam" id="PF00535"/>
    </source>
</evidence>
<gene>
    <name evidence="7" type="ORF">C8046_03770</name>
</gene>
<feature type="domain" description="Galactosyltransferase C-terminal" evidence="6">
    <location>
        <begin position="183"/>
        <end position="228"/>
    </location>
</feature>
<evidence type="ECO:0000259" key="6">
    <source>
        <dbReference type="Pfam" id="PF02709"/>
    </source>
</evidence>
<feature type="domain" description="Glycosyltransferase 2-like" evidence="5">
    <location>
        <begin position="28"/>
        <end position="143"/>
    </location>
</feature>
<evidence type="ECO:0000313" key="8">
    <source>
        <dbReference type="Proteomes" id="UP000245166"/>
    </source>
</evidence>
<reference evidence="7 8" key="1">
    <citation type="submission" date="2018-03" db="EMBL/GenBank/DDBJ databases">
        <title>Genome assembly of novel Miniimonas species PCH200.</title>
        <authorList>
            <person name="Thakur V."/>
            <person name="Kumar V."/>
            <person name="Singh D."/>
        </authorList>
    </citation>
    <scope>NUCLEOTIDE SEQUENCE [LARGE SCALE GENOMIC DNA]</scope>
    <source>
        <strain evidence="7 8">PCH200</strain>
    </source>
</reference>
<keyword evidence="3" id="KW-0328">Glycosyltransferase</keyword>
<evidence type="ECO:0000256" key="2">
    <source>
        <dbReference type="ARBA" id="ARBA00006739"/>
    </source>
</evidence>
<sequence>MPPPWGRGVPGNRWDLVAAQPAVERTVSVVVAHYDQPEQLARTLTALRRQTWPQDLLEIVVADDGSPRTPVVPDGVRLVRQDDRGFRLAAVRNLGVTASSGDLLCFLDADTAPEPTYVERLVRLPSLLPEAVTVGRRRHADLAGTDPAEQVAAAAARHPLPEPSWLADAYRRSRNLLDADDRSYRFVIGAVTACSRWFFDRVGGFDETFESYGGEDWEWASRAWTTGAVLAHVDDAVAWHDGPEWAGRDEAEARRRKNAETLTLAGSIGVAGSRPHALIAPRTDVVVELASAAGPAAAFVAVDSMLAALPQARVVVPREVLDVFAADPRVVAEADERARVTVLVPTPQRVTDPVGLRAAVADVLAEPVDASGAPLGTVDLGGVVTVSSGRARLRERRWGEDAGWRREARPAPGLLPVPDEPDLEAYLGGWG</sequence>
<dbReference type="PANTHER" id="PTHR43179:SF12">
    <property type="entry name" value="GALACTOFURANOSYLTRANSFERASE GLFT2"/>
    <property type="match status" value="1"/>
</dbReference>
<keyword evidence="8" id="KW-1185">Reference proteome</keyword>
<keyword evidence="4" id="KW-0808">Transferase</keyword>
<evidence type="ECO:0000313" key="7">
    <source>
        <dbReference type="EMBL" id="PWD52339.1"/>
    </source>
</evidence>
<dbReference type="Gene3D" id="3.90.550.10">
    <property type="entry name" value="Spore Coat Polysaccharide Biosynthesis Protein SpsA, Chain A"/>
    <property type="match status" value="1"/>
</dbReference>
<dbReference type="InterPro" id="IPR029044">
    <property type="entry name" value="Nucleotide-diphossugar_trans"/>
</dbReference>
<dbReference type="InterPro" id="IPR001173">
    <property type="entry name" value="Glyco_trans_2-like"/>
</dbReference>
<evidence type="ECO:0000256" key="3">
    <source>
        <dbReference type="ARBA" id="ARBA00022676"/>
    </source>
</evidence>
<dbReference type="EMBL" id="PYHR01000002">
    <property type="protein sequence ID" value="PWD52339.1"/>
    <property type="molecule type" value="Genomic_DNA"/>
</dbReference>
<protein>
    <submittedName>
        <fullName evidence="7">Glycosyltransferase</fullName>
    </submittedName>
</protein>
<dbReference type="Proteomes" id="UP000245166">
    <property type="component" value="Unassembled WGS sequence"/>
</dbReference>
<dbReference type="InterPro" id="IPR027791">
    <property type="entry name" value="Galactosyl_T_C"/>
</dbReference>
<organism evidence="7 8">
    <name type="scientific">Serinibacter arcticus</name>
    <dbReference type="NCBI Taxonomy" id="1655435"/>
    <lineage>
        <taxon>Bacteria</taxon>
        <taxon>Bacillati</taxon>
        <taxon>Actinomycetota</taxon>
        <taxon>Actinomycetes</taxon>
        <taxon>Micrococcales</taxon>
        <taxon>Beutenbergiaceae</taxon>
        <taxon>Serinibacter</taxon>
    </lineage>
</organism>
<name>A0A2U1ZZC9_9MICO</name>
<comment type="similarity">
    <text evidence="2">Belongs to the glycosyltransferase 2 family.</text>
</comment>
<evidence type="ECO:0000256" key="1">
    <source>
        <dbReference type="ARBA" id="ARBA00004776"/>
    </source>
</evidence>
<dbReference type="Pfam" id="PF02709">
    <property type="entry name" value="Glyco_transf_7C"/>
    <property type="match status" value="1"/>
</dbReference>
<comment type="pathway">
    <text evidence="1">Cell wall biogenesis; cell wall polysaccharide biosynthesis.</text>
</comment>
<dbReference type="PANTHER" id="PTHR43179">
    <property type="entry name" value="RHAMNOSYLTRANSFERASE WBBL"/>
    <property type="match status" value="1"/>
</dbReference>
<dbReference type="Pfam" id="PF00535">
    <property type="entry name" value="Glycos_transf_2"/>
    <property type="match status" value="1"/>
</dbReference>
<dbReference type="AlphaFoldDB" id="A0A2U1ZZC9"/>
<comment type="caution">
    <text evidence="7">The sequence shown here is derived from an EMBL/GenBank/DDBJ whole genome shotgun (WGS) entry which is preliminary data.</text>
</comment>
<proteinExistence type="inferred from homology"/>
<accession>A0A2U1ZZC9</accession>